<dbReference type="Pfam" id="PF02679">
    <property type="entry name" value="ComA"/>
    <property type="match status" value="1"/>
</dbReference>
<dbReference type="Proteomes" id="UP000193077">
    <property type="component" value="Unassembled WGS sequence"/>
</dbReference>
<keyword evidence="3" id="KW-1185">Reference proteome</keyword>
<reference evidence="2 3" key="1">
    <citation type="submission" date="2017-03" db="EMBL/GenBank/DDBJ databases">
        <authorList>
            <person name="Afonso C.L."/>
            <person name="Miller P.J."/>
            <person name="Scott M.A."/>
            <person name="Spackman E."/>
            <person name="Goraichik I."/>
            <person name="Dimitrov K.M."/>
            <person name="Suarez D.L."/>
            <person name="Swayne D.E."/>
        </authorList>
    </citation>
    <scope>NUCLEOTIDE SEQUENCE [LARGE SCALE GENOMIC DNA]</scope>
    <source>
        <strain evidence="2 3">CECT 7639</strain>
    </source>
</reference>
<protein>
    <submittedName>
        <fullName evidence="2">Phosphosulfolactate synthase</fullName>
        <ecNumber evidence="2">4.4.1.19</ecNumber>
    </submittedName>
</protein>
<evidence type="ECO:0000256" key="1">
    <source>
        <dbReference type="ARBA" id="ARBA00010424"/>
    </source>
</evidence>
<sequence length="270" mass="29144">MTHLAFDQIPVPDRAAKPRRTGLTMMIDWGIPLAQQADIIASQGHLVDKAKVAGGIPRFMPRELLLEKLAAYNAANISTANGGLFTELALAQGTFDALLREMADVGFASVEVSENLQPLSAMDKTNAVRHAKQSYGLDVLGEVGRKEGEMTDDEIMEDVEIYLNAGVSSVYLEANELFDGDHARDGLIRRLAESFPPEALIFELPVDVLPGITKAIKHKTASQLVATLGTEVNLANVEHDEIYLLECLRRGVAGDTRHAAGAFRLAGIGA</sequence>
<evidence type="ECO:0000313" key="2">
    <source>
        <dbReference type="EMBL" id="SLN30388.1"/>
    </source>
</evidence>
<dbReference type="Gene3D" id="3.20.20.70">
    <property type="entry name" value="Aldolase class I"/>
    <property type="match status" value="1"/>
</dbReference>
<gene>
    <name evidence="2" type="primary">yitD_1</name>
    <name evidence="2" type="ORF">TRL7639_01251</name>
</gene>
<proteinExistence type="inferred from homology"/>
<dbReference type="EMBL" id="FWFO01000001">
    <property type="protein sequence ID" value="SLN30388.1"/>
    <property type="molecule type" value="Genomic_DNA"/>
</dbReference>
<organism evidence="2 3">
    <name type="scientific">Falsiruegeria litorea R37</name>
    <dbReference type="NCBI Taxonomy" id="1200284"/>
    <lineage>
        <taxon>Bacteria</taxon>
        <taxon>Pseudomonadati</taxon>
        <taxon>Pseudomonadota</taxon>
        <taxon>Alphaproteobacteria</taxon>
        <taxon>Rhodobacterales</taxon>
        <taxon>Roseobacteraceae</taxon>
        <taxon>Falsiruegeria</taxon>
    </lineage>
</organism>
<dbReference type="AlphaFoldDB" id="A0A1Y5S5R8"/>
<dbReference type="SUPFAM" id="SSF102110">
    <property type="entry name" value="(2r)-phospho-3-sulfolactate synthase ComA"/>
    <property type="match status" value="1"/>
</dbReference>
<comment type="similarity">
    <text evidence="1">Belongs to the phosphosulfolactate synthase family.</text>
</comment>
<dbReference type="InterPro" id="IPR003830">
    <property type="entry name" value="ComA_synth"/>
</dbReference>
<name>A0A1Y5S5R8_9RHOB</name>
<evidence type="ECO:0000313" key="3">
    <source>
        <dbReference type="Proteomes" id="UP000193077"/>
    </source>
</evidence>
<accession>A0A1Y5S5R8</accession>
<dbReference type="EC" id="4.4.1.19" evidence="2"/>
<dbReference type="InterPro" id="IPR013785">
    <property type="entry name" value="Aldolase_TIM"/>
</dbReference>
<keyword evidence="2" id="KW-0456">Lyase</keyword>
<dbReference type="RefSeq" id="WP_085794884.1">
    <property type="nucleotide sequence ID" value="NZ_FWFO01000001.1"/>
</dbReference>
<dbReference type="PANTHER" id="PTHR48413">
    <property type="match status" value="1"/>
</dbReference>
<dbReference type="InterPro" id="IPR036112">
    <property type="entry name" value="ComA_synth_sf"/>
</dbReference>
<dbReference type="PANTHER" id="PTHR48413:SF1">
    <property type="entry name" value="PROTEIN HEAT-STRESS-ASSOCIATED 32"/>
    <property type="match status" value="1"/>
</dbReference>
<dbReference type="GO" id="GO:0043817">
    <property type="term" value="F:phosphosulfolactate synthase activity"/>
    <property type="evidence" value="ECO:0007669"/>
    <property type="project" value="UniProtKB-EC"/>
</dbReference>
<dbReference type="OrthoDB" id="7809088at2"/>